<feature type="region of interest" description="Disordered" evidence="1">
    <location>
        <begin position="1"/>
        <end position="21"/>
    </location>
</feature>
<feature type="compositionally biased region" description="Basic residues" evidence="1">
    <location>
        <begin position="714"/>
        <end position="726"/>
    </location>
</feature>
<proteinExistence type="predicted"/>
<feature type="region of interest" description="Disordered" evidence="1">
    <location>
        <begin position="477"/>
        <end position="577"/>
    </location>
</feature>
<protein>
    <submittedName>
        <fullName evidence="2">Uncharacterized protein</fullName>
    </submittedName>
</protein>
<feature type="region of interest" description="Disordered" evidence="1">
    <location>
        <begin position="674"/>
        <end position="870"/>
    </location>
</feature>
<accession>G4TJM3</accession>
<feature type="compositionally biased region" description="Acidic residues" evidence="1">
    <location>
        <begin position="137"/>
        <end position="153"/>
    </location>
</feature>
<feature type="compositionally biased region" description="Acidic residues" evidence="1">
    <location>
        <begin position="172"/>
        <end position="193"/>
    </location>
</feature>
<feature type="region of interest" description="Disordered" evidence="1">
    <location>
        <begin position="1043"/>
        <end position="1148"/>
    </location>
</feature>
<feature type="compositionally biased region" description="Acidic residues" evidence="1">
    <location>
        <begin position="940"/>
        <end position="962"/>
    </location>
</feature>
<name>G4TJM3_SERID</name>
<evidence type="ECO:0000256" key="1">
    <source>
        <dbReference type="SAM" id="MobiDB-lite"/>
    </source>
</evidence>
<dbReference type="OMA" id="RRAWISN"/>
<feature type="compositionally biased region" description="Basic residues" evidence="1">
    <location>
        <begin position="989"/>
        <end position="999"/>
    </location>
</feature>
<feature type="compositionally biased region" description="Basic and acidic residues" evidence="1">
    <location>
        <begin position="963"/>
        <end position="974"/>
    </location>
</feature>
<feature type="compositionally biased region" description="Basic residues" evidence="1">
    <location>
        <begin position="845"/>
        <end position="857"/>
    </location>
</feature>
<organism evidence="2 3">
    <name type="scientific">Serendipita indica (strain DSM 11827)</name>
    <name type="common">Root endophyte fungus</name>
    <name type="synonym">Piriformospora indica</name>
    <dbReference type="NCBI Taxonomy" id="1109443"/>
    <lineage>
        <taxon>Eukaryota</taxon>
        <taxon>Fungi</taxon>
        <taxon>Dikarya</taxon>
        <taxon>Basidiomycota</taxon>
        <taxon>Agaricomycotina</taxon>
        <taxon>Agaricomycetes</taxon>
        <taxon>Sebacinales</taxon>
        <taxon>Serendipitaceae</taxon>
        <taxon>Serendipita</taxon>
    </lineage>
</organism>
<feature type="region of interest" description="Disordered" evidence="1">
    <location>
        <begin position="364"/>
        <end position="411"/>
    </location>
</feature>
<feature type="compositionally biased region" description="Low complexity" evidence="1">
    <location>
        <begin position="796"/>
        <end position="812"/>
    </location>
</feature>
<feature type="compositionally biased region" description="Polar residues" evidence="1">
    <location>
        <begin position="1108"/>
        <end position="1120"/>
    </location>
</feature>
<reference evidence="2 3" key="1">
    <citation type="journal article" date="2011" name="PLoS Pathog.">
        <title>Endophytic Life Strategies Decoded by Genome and Transcriptome Analyses of the Mutualistic Root Symbiont Piriformospora indica.</title>
        <authorList>
            <person name="Zuccaro A."/>
            <person name="Lahrmann U."/>
            <person name="Guldener U."/>
            <person name="Langen G."/>
            <person name="Pfiffi S."/>
            <person name="Biedenkopf D."/>
            <person name="Wong P."/>
            <person name="Samans B."/>
            <person name="Grimm C."/>
            <person name="Basiewicz M."/>
            <person name="Murat C."/>
            <person name="Martin F."/>
            <person name="Kogel K.H."/>
        </authorList>
    </citation>
    <scope>NUCLEOTIDE SEQUENCE [LARGE SCALE GENOMIC DNA]</scope>
    <source>
        <strain evidence="2 3">DSM 11827</strain>
    </source>
</reference>
<dbReference type="OrthoDB" id="2804229at2759"/>
<feature type="compositionally biased region" description="Basic and acidic residues" evidence="1">
    <location>
        <begin position="1000"/>
        <end position="1011"/>
    </location>
</feature>
<feature type="compositionally biased region" description="Basic and acidic residues" evidence="1">
    <location>
        <begin position="1056"/>
        <end position="1068"/>
    </location>
</feature>
<feature type="compositionally biased region" description="Basic residues" evidence="1">
    <location>
        <begin position="1046"/>
        <end position="1055"/>
    </location>
</feature>
<feature type="compositionally biased region" description="Basic and acidic residues" evidence="1">
    <location>
        <begin position="477"/>
        <end position="486"/>
    </location>
</feature>
<gene>
    <name evidence="2" type="ORF">PIIN_05453</name>
</gene>
<feature type="compositionally biased region" description="Acidic residues" evidence="1">
    <location>
        <begin position="371"/>
        <end position="389"/>
    </location>
</feature>
<feature type="compositionally biased region" description="Polar residues" evidence="1">
    <location>
        <begin position="552"/>
        <end position="562"/>
    </location>
</feature>
<feature type="region of interest" description="Disordered" evidence="1">
    <location>
        <begin position="39"/>
        <end position="213"/>
    </location>
</feature>
<dbReference type="InParanoid" id="G4TJM3"/>
<dbReference type="Proteomes" id="UP000007148">
    <property type="component" value="Unassembled WGS sequence"/>
</dbReference>
<feature type="compositionally biased region" description="Polar residues" evidence="1">
    <location>
        <begin position="753"/>
        <end position="765"/>
    </location>
</feature>
<feature type="compositionally biased region" description="Basic and acidic residues" evidence="1">
    <location>
        <begin position="39"/>
        <end position="56"/>
    </location>
</feature>
<dbReference type="EMBL" id="CAFZ01000123">
    <property type="protein sequence ID" value="CCA71516.1"/>
    <property type="molecule type" value="Genomic_DNA"/>
</dbReference>
<feature type="compositionally biased region" description="Basic and acidic residues" evidence="1">
    <location>
        <begin position="1"/>
        <end position="10"/>
    </location>
</feature>
<feature type="compositionally biased region" description="Acidic residues" evidence="1">
    <location>
        <begin position="100"/>
        <end position="119"/>
    </location>
</feature>
<feature type="region of interest" description="Disordered" evidence="1">
    <location>
        <begin position="906"/>
        <end position="1020"/>
    </location>
</feature>
<feature type="region of interest" description="Disordered" evidence="1">
    <location>
        <begin position="1161"/>
        <end position="1183"/>
    </location>
</feature>
<feature type="compositionally biased region" description="Polar residues" evidence="1">
    <location>
        <begin position="514"/>
        <end position="524"/>
    </location>
</feature>
<dbReference type="AlphaFoldDB" id="G4TJM3"/>
<comment type="caution">
    <text evidence="2">The sequence shown here is derived from an EMBL/GenBank/DDBJ whole genome shotgun (WGS) entry which is preliminary data.</text>
</comment>
<dbReference type="HOGENOM" id="CLU_272748_0_0_1"/>
<feature type="compositionally biased region" description="Polar residues" evidence="1">
    <location>
        <begin position="975"/>
        <end position="985"/>
    </location>
</feature>
<evidence type="ECO:0000313" key="2">
    <source>
        <dbReference type="EMBL" id="CCA71516.1"/>
    </source>
</evidence>
<feature type="compositionally biased region" description="Basic and acidic residues" evidence="1">
    <location>
        <begin position="245"/>
        <end position="257"/>
    </location>
</feature>
<keyword evidence="3" id="KW-1185">Reference proteome</keyword>
<feature type="compositionally biased region" description="Basic residues" evidence="1">
    <location>
        <begin position="1073"/>
        <end position="1087"/>
    </location>
</feature>
<evidence type="ECO:0000313" key="3">
    <source>
        <dbReference type="Proteomes" id="UP000007148"/>
    </source>
</evidence>
<feature type="region of interest" description="Disordered" evidence="1">
    <location>
        <begin position="232"/>
        <end position="257"/>
    </location>
</feature>
<sequence length="1183" mass="128373">MSYSRERITTRSDAPIINPYEQFTQPEFDDFIGGLTSKIRDALDPRARLRNRDRTAGSEGDFSHSGSFYEYSFGQRRSTSVGEGSLRGASVQSVPRSSEEVQEEEEEGEEEEDELDEEREPTPVKTPAPMVVVSGAGDEDSPFVISDDEEEDNVPAPIPQVASPKPASTLEQVEEYEDQEDEIGGDEEEEETDSVLLDGWNGAPEDNVQDVDDDEELQVGEGYDVEENADVLFEESGSSPWTQDATDRQDGEDTREGSHQLDEFFTADADHANFFMTDMPLMAEYVEHEVTHQPTPGIVWPFQAGAAEIYSSQVNSISPFFAPSTNFAQEGGQMNTRESQRVTWNLSPEYAPVDPTTYAIAGSYDPVSGAGDDEDVETPAELQEPDEEQAIGTQSTGIDDLISSTTPPLSPSGFTTTVADPSLVSDNSSIATSIAAVAEQAQDADVIHPVDSPPNELGDADRTLPAEVVQDLNRDVVDFPDPHRVPEPTLFGTPEGVSGISGHAVDPSLWAEAPTSNVSEQDASSTKEEETISPKSQSPNLPPAYMLIPPQIDTQESSNSQLGGHRDASEHQTASIPLETPQEELDLLGRGLLVRQDSDLPSTIDGDEELEAAQTVRGSTPARTIELAPTMSELTFTQDADDLTPRSSVAYPSTLIGTSQLYPLPEDEEAPIPTQATIDADPVEPGPRIGESTLRSDDESSALTSDEEQPANARTRRKIAKGKRHAPMGSRELKALELDPLTLDMPRARRTRSTQPSPVVSSALPTSKGKRVAKRSASSPITPTVAPKRTKHNLRSQPTLSSTSKASSPALSHVASKAGEIEGSVDHDGDDESRDERAHTPSTTSRKRVKVKRKRIARGSLMGDDEDYLPEEAERSIKKRKVAAQEQDLDHSLEVVDLGSVLEHAEADTAHKKSSKSKKRTVELRGESLSVTSTTRSESEGSDFEPDAQRDEEENSSAEETVEDHAQLPDRSGEADSQATDQNPADSHPKRKHLPRGHRIPNDLRVYKPDGGESPDEYLPETEIAYLMDVRGIAEGAEERLAELRKQKREKHKAKPLYDEKASQDAEGTHSITKPRKPRSKQSKKAKPAAPAEEVKPKAIDEAPAASPSLTSDSAAPSTKTEPRQGSVATSSSMEVDAPPASKMQVKTTGLWSSLRNFWGAASAPTTQADAKGSGEDDSMDVD</sequence>